<dbReference type="AlphaFoldDB" id="A0A8J5JVA5"/>
<feature type="chain" id="PRO_5035241016" evidence="1">
    <location>
        <begin position="21"/>
        <end position="135"/>
    </location>
</feature>
<comment type="caution">
    <text evidence="2">The sequence shown here is derived from an EMBL/GenBank/DDBJ whole genome shotgun (WGS) entry which is preliminary data.</text>
</comment>
<evidence type="ECO:0000313" key="3">
    <source>
        <dbReference type="Proteomes" id="UP000747542"/>
    </source>
</evidence>
<name>A0A8J5JVA5_HOMAM</name>
<keyword evidence="3" id="KW-1185">Reference proteome</keyword>
<feature type="non-terminal residue" evidence="2">
    <location>
        <position position="1"/>
    </location>
</feature>
<reference evidence="2" key="1">
    <citation type="journal article" date="2021" name="Sci. Adv.">
        <title>The American lobster genome reveals insights on longevity, neural, and immune adaptations.</title>
        <authorList>
            <person name="Polinski J.M."/>
            <person name="Zimin A.V."/>
            <person name="Clark K.F."/>
            <person name="Kohn A.B."/>
            <person name="Sadowski N."/>
            <person name="Timp W."/>
            <person name="Ptitsyn A."/>
            <person name="Khanna P."/>
            <person name="Romanova D.Y."/>
            <person name="Williams P."/>
            <person name="Greenwood S.J."/>
            <person name="Moroz L.L."/>
            <person name="Walt D.R."/>
            <person name="Bodnar A.G."/>
        </authorList>
    </citation>
    <scope>NUCLEOTIDE SEQUENCE</scope>
    <source>
        <strain evidence="2">GMGI-L3</strain>
    </source>
</reference>
<gene>
    <name evidence="2" type="ORF">Hamer_G014226</name>
</gene>
<feature type="signal peptide" evidence="1">
    <location>
        <begin position="1"/>
        <end position="20"/>
    </location>
</feature>
<proteinExistence type="predicted"/>
<organism evidence="2 3">
    <name type="scientific">Homarus americanus</name>
    <name type="common">American lobster</name>
    <dbReference type="NCBI Taxonomy" id="6706"/>
    <lineage>
        <taxon>Eukaryota</taxon>
        <taxon>Metazoa</taxon>
        <taxon>Ecdysozoa</taxon>
        <taxon>Arthropoda</taxon>
        <taxon>Crustacea</taxon>
        <taxon>Multicrustacea</taxon>
        <taxon>Malacostraca</taxon>
        <taxon>Eumalacostraca</taxon>
        <taxon>Eucarida</taxon>
        <taxon>Decapoda</taxon>
        <taxon>Pleocyemata</taxon>
        <taxon>Astacidea</taxon>
        <taxon>Nephropoidea</taxon>
        <taxon>Nephropidae</taxon>
        <taxon>Homarus</taxon>
    </lineage>
</organism>
<evidence type="ECO:0000256" key="1">
    <source>
        <dbReference type="SAM" id="SignalP"/>
    </source>
</evidence>
<protein>
    <submittedName>
        <fullName evidence="2">Uncharacterized protein</fullName>
    </submittedName>
</protein>
<dbReference type="Proteomes" id="UP000747542">
    <property type="component" value="Unassembled WGS sequence"/>
</dbReference>
<dbReference type="EMBL" id="JAHLQT010028947">
    <property type="protein sequence ID" value="KAG7161653.1"/>
    <property type="molecule type" value="Genomic_DNA"/>
</dbReference>
<accession>A0A8J5JVA5</accession>
<sequence>HHPPGSCLLCWVCLPEVVGGTDSKDAAVKWIANISRTWEGVTQEDLGLCSQFTDSDKFHQYCSHGIGYTACIKVFNDLWTARTCGRLPTGMKDGGCVNNGNYTVCYNLLDYSNKASSSKALPLLLLLLPTLTITY</sequence>
<evidence type="ECO:0000313" key="2">
    <source>
        <dbReference type="EMBL" id="KAG7161653.1"/>
    </source>
</evidence>
<keyword evidence="1" id="KW-0732">Signal</keyword>